<reference evidence="1 2" key="1">
    <citation type="journal article" date="2012" name="Proc. Natl. Acad. Sci. U.S.A.">
        <title>Comparative genomics of Ceriporiopsis subvermispora and Phanerochaete chrysosporium provide insight into selective ligninolysis.</title>
        <authorList>
            <person name="Fernandez-Fueyo E."/>
            <person name="Ruiz-Duenas F.J."/>
            <person name="Ferreira P."/>
            <person name="Floudas D."/>
            <person name="Hibbett D.S."/>
            <person name="Canessa P."/>
            <person name="Larrondo L.F."/>
            <person name="James T.Y."/>
            <person name="Seelenfreund D."/>
            <person name="Lobos S."/>
            <person name="Polanco R."/>
            <person name="Tello M."/>
            <person name="Honda Y."/>
            <person name="Watanabe T."/>
            <person name="Watanabe T."/>
            <person name="Ryu J.S."/>
            <person name="Kubicek C.P."/>
            <person name="Schmoll M."/>
            <person name="Gaskell J."/>
            <person name="Hammel K.E."/>
            <person name="St John F.J."/>
            <person name="Vanden Wymelenberg A."/>
            <person name="Sabat G."/>
            <person name="Splinter BonDurant S."/>
            <person name="Syed K."/>
            <person name="Yadav J.S."/>
            <person name="Doddapaneni H."/>
            <person name="Subramanian V."/>
            <person name="Lavin J.L."/>
            <person name="Oguiza J.A."/>
            <person name="Perez G."/>
            <person name="Pisabarro A.G."/>
            <person name="Ramirez L."/>
            <person name="Santoyo F."/>
            <person name="Master E."/>
            <person name="Coutinho P.M."/>
            <person name="Henrissat B."/>
            <person name="Lombard V."/>
            <person name="Magnuson J.K."/>
            <person name="Kuees U."/>
            <person name="Hori C."/>
            <person name="Igarashi K."/>
            <person name="Samejima M."/>
            <person name="Held B.W."/>
            <person name="Barry K.W."/>
            <person name="LaButti K.M."/>
            <person name="Lapidus A."/>
            <person name="Lindquist E.A."/>
            <person name="Lucas S.M."/>
            <person name="Riley R."/>
            <person name="Salamov A.A."/>
            <person name="Hoffmeister D."/>
            <person name="Schwenk D."/>
            <person name="Hadar Y."/>
            <person name="Yarden O."/>
            <person name="de Vries R.P."/>
            <person name="Wiebenga A."/>
            <person name="Stenlid J."/>
            <person name="Eastwood D."/>
            <person name="Grigoriev I.V."/>
            <person name="Berka R.M."/>
            <person name="Blanchette R.A."/>
            <person name="Kersten P."/>
            <person name="Martinez A.T."/>
            <person name="Vicuna R."/>
            <person name="Cullen D."/>
        </authorList>
    </citation>
    <scope>NUCLEOTIDE SEQUENCE [LARGE SCALE GENOMIC DNA]</scope>
    <source>
        <strain evidence="1 2">B</strain>
    </source>
</reference>
<dbReference type="InterPro" id="IPR011009">
    <property type="entry name" value="Kinase-like_dom_sf"/>
</dbReference>
<name>M2RQZ9_CERS8</name>
<dbReference type="Proteomes" id="UP000016930">
    <property type="component" value="Unassembled WGS sequence"/>
</dbReference>
<dbReference type="Pfam" id="PF06293">
    <property type="entry name" value="Kdo"/>
    <property type="match status" value="1"/>
</dbReference>
<sequence length="313" mass="35987">MASLSLWEKGQTISRCRSTPPTSRREFGPIPDDRVDFRTKLHVDPALLAPFSKVATLRVTASTVVIALDDQYILKLLVPGHDVYETVAIMSLASTVVPVPRVYQCGYSGNCAFILMEYVDGYSLNDFIKFKGENTSRLPSLLRVVDDMVRELACLDISHNDLYPRNIVVDEDLNILALVDWDLAGPWHSSQEYLRRARLGILTPAGYLNFEPWTHDWDFIFRKYCPDSMEWITSWADLPLPPRCSRRRQEPWTQFWRDGHWPGLLPWHAPIREVSPLERDIPGCYSDSCSVLRGLVKNRPIMTSTRMYRVAGW</sequence>
<gene>
    <name evidence="1" type="ORF">CERSUDRAFT_121512</name>
</gene>
<keyword evidence="2" id="KW-1185">Reference proteome</keyword>
<protein>
    <recommendedName>
        <fullName evidence="3">Protein kinase domain-containing protein</fullName>
    </recommendedName>
</protein>
<dbReference type="AlphaFoldDB" id="M2RQZ9"/>
<dbReference type="Gene3D" id="1.10.510.10">
    <property type="entry name" value="Transferase(Phosphotransferase) domain 1"/>
    <property type="match status" value="1"/>
</dbReference>
<dbReference type="SUPFAM" id="SSF56112">
    <property type="entry name" value="Protein kinase-like (PK-like)"/>
    <property type="match status" value="1"/>
</dbReference>
<dbReference type="HOGENOM" id="CLU_1015636_0_0_1"/>
<accession>M2RQZ9</accession>
<organism evidence="1 2">
    <name type="scientific">Ceriporiopsis subvermispora (strain B)</name>
    <name type="common">White-rot fungus</name>
    <name type="synonym">Gelatoporia subvermispora</name>
    <dbReference type="NCBI Taxonomy" id="914234"/>
    <lineage>
        <taxon>Eukaryota</taxon>
        <taxon>Fungi</taxon>
        <taxon>Dikarya</taxon>
        <taxon>Basidiomycota</taxon>
        <taxon>Agaricomycotina</taxon>
        <taxon>Agaricomycetes</taxon>
        <taxon>Polyporales</taxon>
        <taxon>Gelatoporiaceae</taxon>
        <taxon>Gelatoporia</taxon>
    </lineage>
</organism>
<evidence type="ECO:0000313" key="1">
    <source>
        <dbReference type="EMBL" id="EMD40877.1"/>
    </source>
</evidence>
<dbReference type="EMBL" id="KB445792">
    <property type="protein sequence ID" value="EMD40877.1"/>
    <property type="molecule type" value="Genomic_DNA"/>
</dbReference>
<evidence type="ECO:0008006" key="3">
    <source>
        <dbReference type="Google" id="ProtNLM"/>
    </source>
</evidence>
<proteinExistence type="predicted"/>
<dbReference type="OrthoDB" id="5404599at2759"/>
<evidence type="ECO:0000313" key="2">
    <source>
        <dbReference type="Proteomes" id="UP000016930"/>
    </source>
</evidence>